<dbReference type="Pfam" id="PF00078">
    <property type="entry name" value="RVT_1"/>
    <property type="match status" value="1"/>
</dbReference>
<dbReference type="GO" id="GO:0008233">
    <property type="term" value="F:peptidase activity"/>
    <property type="evidence" value="ECO:0007669"/>
    <property type="project" value="UniProtKB-KW"/>
</dbReference>
<keyword evidence="3" id="KW-0548">Nucleotidyltransferase</keyword>
<evidence type="ECO:0000256" key="7">
    <source>
        <dbReference type="ARBA" id="ARBA00022918"/>
    </source>
</evidence>
<gene>
    <name evidence="9" type="ORF">E3N88_28466</name>
</gene>
<evidence type="ECO:0000256" key="5">
    <source>
        <dbReference type="ARBA" id="ARBA00022759"/>
    </source>
</evidence>
<dbReference type="Gene3D" id="3.30.70.270">
    <property type="match status" value="1"/>
</dbReference>
<dbReference type="GO" id="GO:0004519">
    <property type="term" value="F:endonuclease activity"/>
    <property type="evidence" value="ECO:0007669"/>
    <property type="project" value="UniProtKB-KW"/>
</dbReference>
<keyword evidence="6" id="KW-0378">Hydrolase</keyword>
<dbReference type="EMBL" id="SZYD01000014">
    <property type="protein sequence ID" value="KAD4179875.1"/>
    <property type="molecule type" value="Genomic_DNA"/>
</dbReference>
<evidence type="ECO:0000256" key="6">
    <source>
        <dbReference type="ARBA" id="ARBA00022801"/>
    </source>
</evidence>
<dbReference type="OrthoDB" id="1914518at2759"/>
<evidence type="ECO:0000256" key="3">
    <source>
        <dbReference type="ARBA" id="ARBA00022695"/>
    </source>
</evidence>
<sequence length="182" mass="20903">MTIQDKPLKQVTPAQKEQFKRHIDALLKLGVIRKSNSRHRTRAMMVSSGTSVDPVTGKEIRGKERMVFDYRTLNENTNKDQYSLPGINTIIQKIGNAKIYSKFDLKSGFHQVAMEEASIPWTAFITPEGLYEWLVMPFGLKNAPAVFQKKWIIVLAYIQNLLQFTLTTSLSFPRIRKIMQSI</sequence>
<evidence type="ECO:0000256" key="2">
    <source>
        <dbReference type="ARBA" id="ARBA00022679"/>
    </source>
</evidence>
<proteinExistence type="predicted"/>
<dbReference type="FunFam" id="3.10.10.10:FF:000007">
    <property type="entry name" value="Retrovirus-related Pol polyprotein from transposon 17.6-like Protein"/>
    <property type="match status" value="1"/>
</dbReference>
<evidence type="ECO:0000256" key="4">
    <source>
        <dbReference type="ARBA" id="ARBA00022722"/>
    </source>
</evidence>
<keyword evidence="1" id="KW-0645">Protease</keyword>
<evidence type="ECO:0000259" key="8">
    <source>
        <dbReference type="Pfam" id="PF00078"/>
    </source>
</evidence>
<dbReference type="InterPro" id="IPR043128">
    <property type="entry name" value="Rev_trsase/Diguanyl_cyclase"/>
</dbReference>
<dbReference type="InterPro" id="IPR053134">
    <property type="entry name" value="RNA-dir_DNA_polymerase"/>
</dbReference>
<dbReference type="Gene3D" id="3.10.10.10">
    <property type="entry name" value="HIV Type 1 Reverse Transcriptase, subunit A, domain 1"/>
    <property type="match status" value="1"/>
</dbReference>
<reference evidence="9 10" key="1">
    <citation type="submission" date="2019-05" db="EMBL/GenBank/DDBJ databases">
        <title>Mikania micrantha, genome provides insights into the molecular mechanism of rapid growth.</title>
        <authorList>
            <person name="Liu B."/>
        </authorList>
    </citation>
    <scope>NUCLEOTIDE SEQUENCE [LARGE SCALE GENOMIC DNA]</scope>
    <source>
        <strain evidence="9">NLD-2019</strain>
        <tissue evidence="9">Leaf</tissue>
    </source>
</reference>
<dbReference type="CDD" id="cd01647">
    <property type="entry name" value="RT_LTR"/>
    <property type="match status" value="1"/>
</dbReference>
<dbReference type="AlphaFoldDB" id="A0A5N6N2E6"/>
<keyword evidence="2" id="KW-0808">Transferase</keyword>
<dbReference type="GO" id="GO:0006508">
    <property type="term" value="P:proteolysis"/>
    <property type="evidence" value="ECO:0007669"/>
    <property type="project" value="UniProtKB-KW"/>
</dbReference>
<dbReference type="InterPro" id="IPR000477">
    <property type="entry name" value="RT_dom"/>
</dbReference>
<comment type="caution">
    <text evidence="9">The sequence shown here is derived from an EMBL/GenBank/DDBJ whole genome shotgun (WGS) entry which is preliminary data.</text>
</comment>
<keyword evidence="4" id="KW-0540">Nuclease</keyword>
<keyword evidence="7" id="KW-0695">RNA-directed DNA polymerase</keyword>
<feature type="domain" description="Reverse transcriptase" evidence="8">
    <location>
        <begin position="61"/>
        <end position="149"/>
    </location>
</feature>
<name>A0A5N6N2E6_9ASTR</name>
<keyword evidence="5" id="KW-0255">Endonuclease</keyword>
<evidence type="ECO:0000313" key="9">
    <source>
        <dbReference type="EMBL" id="KAD4179875.1"/>
    </source>
</evidence>
<protein>
    <recommendedName>
        <fullName evidence="8">Reverse transcriptase domain-containing protein</fullName>
    </recommendedName>
</protein>
<dbReference type="PANTHER" id="PTHR24559">
    <property type="entry name" value="TRANSPOSON TY3-I GAG-POL POLYPROTEIN"/>
    <property type="match status" value="1"/>
</dbReference>
<dbReference type="GO" id="GO:0003964">
    <property type="term" value="F:RNA-directed DNA polymerase activity"/>
    <property type="evidence" value="ECO:0007669"/>
    <property type="project" value="UniProtKB-KW"/>
</dbReference>
<organism evidence="9 10">
    <name type="scientific">Mikania micrantha</name>
    <name type="common">bitter vine</name>
    <dbReference type="NCBI Taxonomy" id="192012"/>
    <lineage>
        <taxon>Eukaryota</taxon>
        <taxon>Viridiplantae</taxon>
        <taxon>Streptophyta</taxon>
        <taxon>Embryophyta</taxon>
        <taxon>Tracheophyta</taxon>
        <taxon>Spermatophyta</taxon>
        <taxon>Magnoliopsida</taxon>
        <taxon>eudicotyledons</taxon>
        <taxon>Gunneridae</taxon>
        <taxon>Pentapetalae</taxon>
        <taxon>asterids</taxon>
        <taxon>campanulids</taxon>
        <taxon>Asterales</taxon>
        <taxon>Asteraceae</taxon>
        <taxon>Asteroideae</taxon>
        <taxon>Heliantheae alliance</taxon>
        <taxon>Eupatorieae</taxon>
        <taxon>Mikania</taxon>
    </lineage>
</organism>
<dbReference type="Proteomes" id="UP000326396">
    <property type="component" value="Linkage Group LG4"/>
</dbReference>
<dbReference type="SUPFAM" id="SSF56672">
    <property type="entry name" value="DNA/RNA polymerases"/>
    <property type="match status" value="1"/>
</dbReference>
<evidence type="ECO:0000256" key="1">
    <source>
        <dbReference type="ARBA" id="ARBA00022670"/>
    </source>
</evidence>
<accession>A0A5N6N2E6</accession>
<evidence type="ECO:0000313" key="10">
    <source>
        <dbReference type="Proteomes" id="UP000326396"/>
    </source>
</evidence>
<keyword evidence="10" id="KW-1185">Reference proteome</keyword>
<dbReference type="InterPro" id="IPR043502">
    <property type="entry name" value="DNA/RNA_pol_sf"/>
</dbReference>
<dbReference type="PANTHER" id="PTHR24559:SF444">
    <property type="entry name" value="REVERSE TRANSCRIPTASE DOMAIN-CONTAINING PROTEIN"/>
    <property type="match status" value="1"/>
</dbReference>